<sequence>IAVSSGMFKTSPICLERDLTIQETTSVITQYKDLKPVMDSYVFNDGSSRELMSLSGTIPVPYRGMHLLQLSLSPLFSQIT</sequence>
<dbReference type="GO" id="GO:0000813">
    <property type="term" value="C:ESCRT I complex"/>
    <property type="evidence" value="ECO:0007669"/>
    <property type="project" value="TreeGrafter"/>
</dbReference>
<dbReference type="InterPro" id="IPR052070">
    <property type="entry name" value="ESCRT-I_UEV_domain"/>
</dbReference>
<dbReference type="InterPro" id="IPR016135">
    <property type="entry name" value="UBQ-conjugating_enzyme/RWD"/>
</dbReference>
<dbReference type="InterPro" id="IPR008883">
    <property type="entry name" value="UEV_N"/>
</dbReference>
<dbReference type="Ensembl" id="ENSCMUT00000031964.1">
    <property type="protein sequence ID" value="ENSCMUP00000032096.1"/>
    <property type="gene ID" value="ENSCMUG00000018009.1"/>
</dbReference>
<dbReference type="AlphaFoldDB" id="A0A8U7MC10"/>
<protein>
    <submittedName>
        <fullName evidence="1">Uncharacterized protein</fullName>
    </submittedName>
</protein>
<evidence type="ECO:0000313" key="2">
    <source>
        <dbReference type="Proteomes" id="UP000694553"/>
    </source>
</evidence>
<organism evidence="1 2">
    <name type="scientific">Corvus moneduloides</name>
    <name type="common">New Caledonian crow</name>
    <dbReference type="NCBI Taxonomy" id="1196302"/>
    <lineage>
        <taxon>Eukaryota</taxon>
        <taxon>Metazoa</taxon>
        <taxon>Chordata</taxon>
        <taxon>Craniata</taxon>
        <taxon>Vertebrata</taxon>
        <taxon>Euteleostomi</taxon>
        <taxon>Archelosauria</taxon>
        <taxon>Archosauria</taxon>
        <taxon>Dinosauria</taxon>
        <taxon>Saurischia</taxon>
        <taxon>Theropoda</taxon>
        <taxon>Coelurosauria</taxon>
        <taxon>Aves</taxon>
        <taxon>Neognathae</taxon>
        <taxon>Neoaves</taxon>
        <taxon>Telluraves</taxon>
        <taxon>Australaves</taxon>
        <taxon>Passeriformes</taxon>
        <taxon>Corvoidea</taxon>
        <taxon>Corvidae</taxon>
        <taxon>Corvus</taxon>
    </lineage>
</organism>
<dbReference type="GO" id="GO:0043130">
    <property type="term" value="F:ubiquitin binding"/>
    <property type="evidence" value="ECO:0007669"/>
    <property type="project" value="TreeGrafter"/>
</dbReference>
<dbReference type="PROSITE" id="PS51322">
    <property type="entry name" value="UEV"/>
    <property type="match status" value="1"/>
</dbReference>
<dbReference type="SUPFAM" id="SSF54495">
    <property type="entry name" value="UBC-like"/>
    <property type="match status" value="1"/>
</dbReference>
<dbReference type="GO" id="GO:0008333">
    <property type="term" value="P:endosome to lysosome transport"/>
    <property type="evidence" value="ECO:0007669"/>
    <property type="project" value="TreeGrafter"/>
</dbReference>
<dbReference type="Proteomes" id="UP000694553">
    <property type="component" value="Unassembled WGS sequence"/>
</dbReference>
<dbReference type="Pfam" id="PF05743">
    <property type="entry name" value="UEV"/>
    <property type="match status" value="1"/>
</dbReference>
<accession>A0A8U7MC10</accession>
<reference evidence="2" key="1">
    <citation type="submission" date="2019-10" db="EMBL/GenBank/DDBJ databases">
        <title>Corvus moneduloides (New Caledonian crow) genome, bCorMon1, primary haplotype.</title>
        <authorList>
            <person name="Rutz C."/>
            <person name="Fungtammasan C."/>
            <person name="Mountcastle J."/>
            <person name="Formenti G."/>
            <person name="Chow W."/>
            <person name="Howe K."/>
            <person name="Steele M.P."/>
            <person name="Fernandes J."/>
            <person name="Gilbert M.T.P."/>
            <person name="Fedrigo O."/>
            <person name="Jarvis E.D."/>
            <person name="Gemmell N."/>
        </authorList>
    </citation>
    <scope>NUCLEOTIDE SEQUENCE [LARGE SCALE GENOMIC DNA]</scope>
</reference>
<dbReference type="PANTHER" id="PTHR23306">
    <property type="entry name" value="TUMOR SUSCEPTIBILITY GENE 101 PROTEIN-RELATED"/>
    <property type="match status" value="1"/>
</dbReference>
<proteinExistence type="predicted"/>
<reference evidence="1" key="3">
    <citation type="submission" date="2025-09" db="UniProtKB">
        <authorList>
            <consortium name="Ensembl"/>
        </authorList>
    </citation>
    <scope>IDENTIFICATION</scope>
</reference>
<dbReference type="GO" id="GO:0015031">
    <property type="term" value="P:protein transport"/>
    <property type="evidence" value="ECO:0007669"/>
    <property type="project" value="InterPro"/>
</dbReference>
<dbReference type="CDD" id="cd11685">
    <property type="entry name" value="UEV_TSG101-like"/>
    <property type="match status" value="1"/>
</dbReference>
<reference evidence="1" key="2">
    <citation type="submission" date="2025-08" db="UniProtKB">
        <authorList>
            <consortium name="Ensembl"/>
        </authorList>
    </citation>
    <scope>IDENTIFICATION</scope>
</reference>
<dbReference type="PANTHER" id="PTHR23306:SF17">
    <property type="entry name" value="TUMOR SUSCEPTIBILITY GENE 101 PROTEIN"/>
    <property type="match status" value="1"/>
</dbReference>
<keyword evidence="2" id="KW-1185">Reference proteome</keyword>
<dbReference type="Gene3D" id="3.10.110.10">
    <property type="entry name" value="Ubiquitin Conjugating Enzyme"/>
    <property type="match status" value="1"/>
</dbReference>
<name>A0A8U7MC10_CORMO</name>
<evidence type="ECO:0000313" key="1">
    <source>
        <dbReference type="Ensembl" id="ENSCMUP00000032096.1"/>
    </source>
</evidence>